<feature type="transmembrane region" description="Helical" evidence="6">
    <location>
        <begin position="106"/>
        <end position="125"/>
    </location>
</feature>
<evidence type="ECO:0000256" key="6">
    <source>
        <dbReference type="SAM" id="Phobius"/>
    </source>
</evidence>
<comment type="caution">
    <text evidence="7">The sequence shown here is derived from an EMBL/GenBank/DDBJ whole genome shotgun (WGS) entry which is preliminary data.</text>
</comment>
<dbReference type="PANTHER" id="PTHR30482">
    <property type="entry name" value="HIGH-AFFINITY BRANCHED-CHAIN AMINO ACID TRANSPORT SYSTEM PERMEASE"/>
    <property type="match status" value="1"/>
</dbReference>
<comment type="subcellular location">
    <subcellularLocation>
        <location evidence="1">Cell membrane</location>
        <topology evidence="1">Multi-pass membrane protein</topology>
    </subcellularLocation>
</comment>
<keyword evidence="3 6" id="KW-0812">Transmembrane</keyword>
<evidence type="ECO:0000256" key="2">
    <source>
        <dbReference type="ARBA" id="ARBA00022475"/>
    </source>
</evidence>
<evidence type="ECO:0000256" key="1">
    <source>
        <dbReference type="ARBA" id="ARBA00004651"/>
    </source>
</evidence>
<feature type="transmembrane region" description="Helical" evidence="6">
    <location>
        <begin position="78"/>
        <end position="99"/>
    </location>
</feature>
<dbReference type="Proteomes" id="UP001315278">
    <property type="component" value="Unassembled WGS sequence"/>
</dbReference>
<feature type="transmembrane region" description="Helical" evidence="6">
    <location>
        <begin position="242"/>
        <end position="269"/>
    </location>
</feature>
<evidence type="ECO:0000256" key="4">
    <source>
        <dbReference type="ARBA" id="ARBA00022989"/>
    </source>
</evidence>
<name>A0ABS5FWB3_9BRAD</name>
<sequence>MLLALAGWLVLALLLSVPVVYHSRYIVYLGTLLALQAALAVSLNIVLGFAGQFALSQSAFFGFGAYASALLIRDLDVGFWTSLPLTALLTSVLAVAVGYPAMRFTGGIHLALITFAFGELLRLVTANLHELTGGPQGMQLVYTPGVVLGVDFGSTRGLYCLATGFLLLCLLISILVRRSDFGRALFAIRDDETLATSLGIDVTAHKVAAFTLASTLAALAGAIYAVFTSFISPEMMNASDSIALVGMLIVGGLGTTPGPILGTLIFVGLPEFLRVAKNYRLVLLGIIIVVMALYSPKGIAGAVNRLMTGTRRSGA</sequence>
<protein>
    <submittedName>
        <fullName evidence="7">Branched-chain amino acid ABC transporter permease</fullName>
    </submittedName>
</protein>
<feature type="transmembrane region" description="Helical" evidence="6">
    <location>
        <begin position="156"/>
        <end position="176"/>
    </location>
</feature>
<keyword evidence="2" id="KW-1003">Cell membrane</keyword>
<feature type="transmembrane region" description="Helical" evidence="6">
    <location>
        <begin position="207"/>
        <end position="230"/>
    </location>
</feature>
<dbReference type="PANTHER" id="PTHR30482:SF10">
    <property type="entry name" value="HIGH-AFFINITY BRANCHED-CHAIN AMINO ACID TRANSPORT PROTEIN BRAE"/>
    <property type="match status" value="1"/>
</dbReference>
<gene>
    <name evidence="7" type="ORF">JQ615_37585</name>
</gene>
<evidence type="ECO:0000256" key="3">
    <source>
        <dbReference type="ARBA" id="ARBA00022692"/>
    </source>
</evidence>
<evidence type="ECO:0000313" key="8">
    <source>
        <dbReference type="Proteomes" id="UP001315278"/>
    </source>
</evidence>
<accession>A0ABS5FWB3</accession>
<dbReference type="EMBL" id="JAFCJH010000070">
    <property type="protein sequence ID" value="MBR0801087.1"/>
    <property type="molecule type" value="Genomic_DNA"/>
</dbReference>
<proteinExistence type="predicted"/>
<keyword evidence="5 6" id="KW-0472">Membrane</keyword>
<dbReference type="Pfam" id="PF02653">
    <property type="entry name" value="BPD_transp_2"/>
    <property type="match status" value="1"/>
</dbReference>
<keyword evidence="8" id="KW-1185">Reference proteome</keyword>
<dbReference type="CDD" id="cd06581">
    <property type="entry name" value="TM_PBP1_LivM_like"/>
    <property type="match status" value="1"/>
</dbReference>
<dbReference type="InterPro" id="IPR043428">
    <property type="entry name" value="LivM-like"/>
</dbReference>
<reference evidence="8" key="1">
    <citation type="journal article" date="2021" name="ISME J.">
        <title>Evolutionary origin and ecological implication of a unique nif island in free-living Bradyrhizobium lineages.</title>
        <authorList>
            <person name="Tao J."/>
        </authorList>
    </citation>
    <scope>NUCLEOTIDE SEQUENCE [LARGE SCALE GENOMIC DNA]</scope>
    <source>
        <strain evidence="8">SZCCT0434</strain>
    </source>
</reference>
<evidence type="ECO:0000313" key="7">
    <source>
        <dbReference type="EMBL" id="MBR0801087.1"/>
    </source>
</evidence>
<dbReference type="RefSeq" id="WP_212395039.1">
    <property type="nucleotide sequence ID" value="NZ_JAFCJH010000070.1"/>
</dbReference>
<feature type="transmembrane region" description="Helical" evidence="6">
    <location>
        <begin position="281"/>
        <end position="303"/>
    </location>
</feature>
<evidence type="ECO:0000256" key="5">
    <source>
        <dbReference type="ARBA" id="ARBA00023136"/>
    </source>
</evidence>
<dbReference type="InterPro" id="IPR001851">
    <property type="entry name" value="ABC_transp_permease"/>
</dbReference>
<organism evidence="7 8">
    <name type="scientific">Bradyrhizobium jicamae</name>
    <dbReference type="NCBI Taxonomy" id="280332"/>
    <lineage>
        <taxon>Bacteria</taxon>
        <taxon>Pseudomonadati</taxon>
        <taxon>Pseudomonadota</taxon>
        <taxon>Alphaproteobacteria</taxon>
        <taxon>Hyphomicrobiales</taxon>
        <taxon>Nitrobacteraceae</taxon>
        <taxon>Bradyrhizobium</taxon>
    </lineage>
</organism>
<feature type="transmembrane region" description="Helical" evidence="6">
    <location>
        <begin position="26"/>
        <end position="46"/>
    </location>
</feature>
<feature type="transmembrane region" description="Helical" evidence="6">
    <location>
        <begin position="53"/>
        <end position="72"/>
    </location>
</feature>
<keyword evidence="4 6" id="KW-1133">Transmembrane helix</keyword>